<dbReference type="GO" id="GO:0005506">
    <property type="term" value="F:iron ion binding"/>
    <property type="evidence" value="ECO:0007669"/>
    <property type="project" value="InterPro"/>
</dbReference>
<feature type="transmembrane region" description="Helical" evidence="7">
    <location>
        <begin position="6"/>
        <end position="25"/>
    </location>
</feature>
<evidence type="ECO:0000259" key="8">
    <source>
        <dbReference type="Pfam" id="PF04116"/>
    </source>
</evidence>
<keyword evidence="5" id="KW-0443">Lipid metabolism</keyword>
<proteinExistence type="predicted"/>
<evidence type="ECO:0000256" key="1">
    <source>
        <dbReference type="ARBA" id="ARBA00004127"/>
    </source>
</evidence>
<accession>A0AAE9Z171</accession>
<evidence type="ECO:0000256" key="4">
    <source>
        <dbReference type="ARBA" id="ARBA00023002"/>
    </source>
</evidence>
<comment type="subcellular location">
    <subcellularLocation>
        <location evidence="1">Endomembrane system</location>
        <topology evidence="1">Multi-pass membrane protein</topology>
    </subcellularLocation>
</comment>
<reference evidence="9 10" key="2">
    <citation type="journal article" date="2022" name="Mar. Drugs">
        <title>Bioassay-Guided Fractionation Leads to the Detection of Cholic Acid Generated by the Rare Thalassomonas sp.</title>
        <authorList>
            <person name="Pheiffer F."/>
            <person name="Schneider Y.K."/>
            <person name="Hansen E.H."/>
            <person name="Andersen J.H."/>
            <person name="Isaksson J."/>
            <person name="Busche T."/>
            <person name="R C."/>
            <person name="Kalinowski J."/>
            <person name="Zyl L.V."/>
            <person name="Trindade M."/>
        </authorList>
    </citation>
    <scope>NUCLEOTIDE SEQUENCE [LARGE SCALE GENOMIC DNA]</scope>
    <source>
        <strain evidence="9 10">XOM25</strain>
    </source>
</reference>
<keyword evidence="2 7" id="KW-0812">Transmembrane</keyword>
<keyword evidence="6 7" id="KW-0472">Membrane</keyword>
<dbReference type="AlphaFoldDB" id="A0AAE9Z171"/>
<evidence type="ECO:0000313" key="10">
    <source>
        <dbReference type="Proteomes" id="UP000032352"/>
    </source>
</evidence>
<feature type="domain" description="Fatty acid hydroxylase" evidence="8">
    <location>
        <begin position="83"/>
        <end position="216"/>
    </location>
</feature>
<feature type="transmembrane region" description="Helical" evidence="7">
    <location>
        <begin position="338"/>
        <end position="356"/>
    </location>
</feature>
<dbReference type="RefSeq" id="WP_044840586.1">
    <property type="nucleotide sequence ID" value="NZ_CP059733.1"/>
</dbReference>
<organism evidence="9 10">
    <name type="scientific">Thalassomonas viridans</name>
    <dbReference type="NCBI Taxonomy" id="137584"/>
    <lineage>
        <taxon>Bacteria</taxon>
        <taxon>Pseudomonadati</taxon>
        <taxon>Pseudomonadota</taxon>
        <taxon>Gammaproteobacteria</taxon>
        <taxon>Alteromonadales</taxon>
        <taxon>Colwelliaceae</taxon>
        <taxon>Thalassomonas</taxon>
    </lineage>
</organism>
<evidence type="ECO:0000313" key="9">
    <source>
        <dbReference type="EMBL" id="WDE04144.1"/>
    </source>
</evidence>
<feature type="transmembrane region" description="Helical" evidence="7">
    <location>
        <begin position="46"/>
        <end position="66"/>
    </location>
</feature>
<feature type="transmembrane region" description="Helical" evidence="7">
    <location>
        <begin position="368"/>
        <end position="391"/>
    </location>
</feature>
<dbReference type="Proteomes" id="UP000032352">
    <property type="component" value="Chromosome"/>
</dbReference>
<feature type="transmembrane region" description="Helical" evidence="7">
    <location>
        <begin position="137"/>
        <end position="160"/>
    </location>
</feature>
<reference evidence="9 10" key="1">
    <citation type="journal article" date="2015" name="Genome Announc.">
        <title>Draft Genome Sequences of Marine Isolates of Thalassomonas viridans and Thalassomonas actiniarum.</title>
        <authorList>
            <person name="Olonade I."/>
            <person name="van Zyl L.J."/>
            <person name="Trindade M."/>
        </authorList>
    </citation>
    <scope>NUCLEOTIDE SEQUENCE [LARGE SCALE GENOMIC DNA]</scope>
    <source>
        <strain evidence="9 10">XOM25</strain>
    </source>
</reference>
<keyword evidence="3 7" id="KW-1133">Transmembrane helix</keyword>
<dbReference type="GO" id="GO:0012505">
    <property type="term" value="C:endomembrane system"/>
    <property type="evidence" value="ECO:0007669"/>
    <property type="project" value="UniProtKB-SubCell"/>
</dbReference>
<protein>
    <submittedName>
        <fullName evidence="9">Sterol desaturase family protein</fullName>
    </submittedName>
</protein>
<evidence type="ECO:0000256" key="7">
    <source>
        <dbReference type="SAM" id="Phobius"/>
    </source>
</evidence>
<dbReference type="GO" id="GO:0016020">
    <property type="term" value="C:membrane"/>
    <property type="evidence" value="ECO:0007669"/>
    <property type="project" value="GOC"/>
</dbReference>
<feature type="transmembrane region" description="Helical" evidence="7">
    <location>
        <begin position="78"/>
        <end position="97"/>
    </location>
</feature>
<keyword evidence="10" id="KW-1185">Reference proteome</keyword>
<dbReference type="EMBL" id="CP059733">
    <property type="protein sequence ID" value="WDE04144.1"/>
    <property type="molecule type" value="Genomic_DNA"/>
</dbReference>
<keyword evidence="4" id="KW-0560">Oxidoreductase</keyword>
<dbReference type="InterPro" id="IPR051689">
    <property type="entry name" value="Sterol_desaturase/TMEM195"/>
</dbReference>
<dbReference type="PANTHER" id="PTHR21624:SF1">
    <property type="entry name" value="ALKYLGLYCEROL MONOOXYGENASE"/>
    <property type="match status" value="1"/>
</dbReference>
<dbReference type="GO" id="GO:0050479">
    <property type="term" value="F:glyceryl-ether monooxygenase activity"/>
    <property type="evidence" value="ECO:0007669"/>
    <property type="project" value="TreeGrafter"/>
</dbReference>
<dbReference type="GO" id="GO:0006643">
    <property type="term" value="P:membrane lipid metabolic process"/>
    <property type="evidence" value="ECO:0007669"/>
    <property type="project" value="TreeGrafter"/>
</dbReference>
<gene>
    <name evidence="9" type="ORF">SG34_022725</name>
</gene>
<dbReference type="InterPro" id="IPR006694">
    <property type="entry name" value="Fatty_acid_hydroxylase"/>
</dbReference>
<dbReference type="Pfam" id="PF04116">
    <property type="entry name" value="FA_hydroxylase"/>
    <property type="match status" value="1"/>
</dbReference>
<feature type="transmembrane region" description="Helical" evidence="7">
    <location>
        <begin position="311"/>
        <end position="329"/>
    </location>
</feature>
<dbReference type="KEGG" id="tvd:SG34_022725"/>
<name>A0AAE9Z171_9GAMM</name>
<dbReference type="GO" id="GO:0008610">
    <property type="term" value="P:lipid biosynthetic process"/>
    <property type="evidence" value="ECO:0007669"/>
    <property type="project" value="InterPro"/>
</dbReference>
<evidence type="ECO:0000256" key="2">
    <source>
        <dbReference type="ARBA" id="ARBA00022692"/>
    </source>
</evidence>
<evidence type="ECO:0000256" key="6">
    <source>
        <dbReference type="ARBA" id="ARBA00023136"/>
    </source>
</evidence>
<evidence type="ECO:0000256" key="5">
    <source>
        <dbReference type="ARBA" id="ARBA00023098"/>
    </source>
</evidence>
<dbReference type="PANTHER" id="PTHR21624">
    <property type="entry name" value="STEROL DESATURASE-RELATED PROTEIN"/>
    <property type="match status" value="1"/>
</dbReference>
<sequence length="395" mass="45137">MNEYNINALAIPLFLVFMLAEYGLLRLKGQKLHRLNDSIASLSMGMLLLISDALLKAYTFAVFIYLFDQHRLFEFSPYAPVTWLLFFFAVDFCYYWFHRCAHQFNFLWGAHVGHHQSEEYNLTTALRQSAFQYAFSWVFYLPLALLGCPPQVFLVLFILLKLYQFWLHTQLIGKIPYIEGIFSTPSSHRVHHAKNPIYIDKNYGGTLVIWDRLFGSWQPELTDEPCHYGTSLPLDTLNPVKANLQHWWMLAKDTAATRSGADKLRLWFKPTGWRPTDCSNKDATHPVPLQKTGCGNRKKYDPHTSPAIKCYAALSMLMTFYLCFAFIFLSPGLSSMQLVLGSGLIVISLICVNGLLENKLGYLAVESLRLPLALYFGVSLWAPLALAFTGLMQTL</sequence>
<evidence type="ECO:0000256" key="3">
    <source>
        <dbReference type="ARBA" id="ARBA00022989"/>
    </source>
</evidence>